<feature type="domain" description="NlpC/P60" evidence="4">
    <location>
        <begin position="1"/>
        <end position="118"/>
    </location>
</feature>
<evidence type="ECO:0000256" key="3">
    <source>
        <dbReference type="ARBA" id="ARBA00022807"/>
    </source>
</evidence>
<keyword evidence="3" id="KW-0788">Thiol protease</keyword>
<dbReference type="EMBL" id="AP019782">
    <property type="protein sequence ID" value="BBL72414.1"/>
    <property type="molecule type" value="Genomic_DNA"/>
</dbReference>
<dbReference type="PANTHER" id="PTHR47053:SF1">
    <property type="entry name" value="MUREIN DD-ENDOPEPTIDASE MEPH-RELATED"/>
    <property type="match status" value="1"/>
</dbReference>
<dbReference type="InterPro" id="IPR000064">
    <property type="entry name" value="NLP_P60_dom"/>
</dbReference>
<dbReference type="InterPro" id="IPR051202">
    <property type="entry name" value="Peptidase_C40"/>
</dbReference>
<dbReference type="PROSITE" id="PS51935">
    <property type="entry name" value="NLPC_P60"/>
    <property type="match status" value="1"/>
</dbReference>
<sequence>MVTEALRLQGQPYRYGGETPEEGFDCSGLVQYVYARHGVRLPRDTQSMAQQLPEVSTGQRQPGDLLFFNTEGKPFSHVGLYIGEDSFVHAPRNGRQVMRSSLAQPYWLTRLVGVRRPR</sequence>
<dbReference type="Pfam" id="PF00877">
    <property type="entry name" value="NLPC_P60"/>
    <property type="match status" value="1"/>
</dbReference>
<dbReference type="PANTHER" id="PTHR47053">
    <property type="entry name" value="MUREIN DD-ENDOPEPTIDASE MEPH-RELATED"/>
    <property type="match status" value="1"/>
</dbReference>
<accession>A0A8D4VSC8</accession>
<dbReference type="Proteomes" id="UP000824988">
    <property type="component" value="Chromosome"/>
</dbReference>
<gene>
    <name evidence="5" type="ORF">MoryE10_30200</name>
</gene>
<evidence type="ECO:0000259" key="4">
    <source>
        <dbReference type="PROSITE" id="PS51935"/>
    </source>
</evidence>
<name>A0A8D4VSC8_9GAMM</name>
<organism evidence="5 6">
    <name type="scientific">Methylogaea oryzae</name>
    <dbReference type="NCBI Taxonomy" id="1295382"/>
    <lineage>
        <taxon>Bacteria</taxon>
        <taxon>Pseudomonadati</taxon>
        <taxon>Pseudomonadota</taxon>
        <taxon>Gammaproteobacteria</taxon>
        <taxon>Methylococcales</taxon>
        <taxon>Methylococcaceae</taxon>
        <taxon>Methylogaea</taxon>
    </lineage>
</organism>
<reference evidence="5" key="1">
    <citation type="submission" date="2019-06" db="EMBL/GenBank/DDBJ databases">
        <title>Complete genome sequence of Methylogaea oryzae strain JCM16910.</title>
        <authorList>
            <person name="Asakawa S."/>
        </authorList>
    </citation>
    <scope>NUCLEOTIDE SEQUENCE</scope>
    <source>
        <strain evidence="5">E10</strain>
    </source>
</reference>
<evidence type="ECO:0000313" key="6">
    <source>
        <dbReference type="Proteomes" id="UP000824988"/>
    </source>
</evidence>
<keyword evidence="6" id="KW-1185">Reference proteome</keyword>
<dbReference type="AlphaFoldDB" id="A0A8D4VSC8"/>
<keyword evidence="2" id="KW-0378">Hydrolase</keyword>
<evidence type="ECO:0000256" key="2">
    <source>
        <dbReference type="ARBA" id="ARBA00022801"/>
    </source>
</evidence>
<evidence type="ECO:0000313" key="5">
    <source>
        <dbReference type="EMBL" id="BBL72414.1"/>
    </source>
</evidence>
<evidence type="ECO:0000256" key="1">
    <source>
        <dbReference type="ARBA" id="ARBA00022670"/>
    </source>
</evidence>
<dbReference type="GO" id="GO:0008234">
    <property type="term" value="F:cysteine-type peptidase activity"/>
    <property type="evidence" value="ECO:0007669"/>
    <property type="project" value="UniProtKB-KW"/>
</dbReference>
<protein>
    <recommendedName>
        <fullName evidence="4">NlpC/P60 domain-containing protein</fullName>
    </recommendedName>
</protein>
<dbReference type="GO" id="GO:0006508">
    <property type="term" value="P:proteolysis"/>
    <property type="evidence" value="ECO:0007669"/>
    <property type="project" value="UniProtKB-KW"/>
</dbReference>
<keyword evidence="1" id="KW-0645">Protease</keyword>
<proteinExistence type="predicted"/>
<dbReference type="KEGG" id="moz:MoryE10_30200"/>